<dbReference type="InterPro" id="IPR027256">
    <property type="entry name" value="P-typ_ATPase_IB"/>
</dbReference>
<dbReference type="NCBIfam" id="TIGR01494">
    <property type="entry name" value="ATPase_P-type"/>
    <property type="match status" value="1"/>
</dbReference>
<comment type="subcellular location">
    <subcellularLocation>
        <location evidence="1 7">Membrane</location>
    </subcellularLocation>
</comment>
<dbReference type="InterPro" id="IPR044492">
    <property type="entry name" value="P_typ_ATPase_HD_dom"/>
</dbReference>
<keyword evidence="7" id="KW-0547">Nucleotide-binding</keyword>
<keyword evidence="11" id="KW-1185">Reference proteome</keyword>
<dbReference type="GO" id="GO:0016020">
    <property type="term" value="C:membrane"/>
    <property type="evidence" value="ECO:0007669"/>
    <property type="project" value="UniProtKB-SubCell"/>
</dbReference>
<dbReference type="InterPro" id="IPR001757">
    <property type="entry name" value="P_typ_ATPase"/>
</dbReference>
<feature type="transmembrane region" description="Helical" evidence="7">
    <location>
        <begin position="560"/>
        <end position="578"/>
    </location>
</feature>
<dbReference type="InterPro" id="IPR023298">
    <property type="entry name" value="ATPase_P-typ_TM_dom_sf"/>
</dbReference>
<reference evidence="11" key="1">
    <citation type="journal article" date="2015" name="Genome Announc.">
        <title>Genome sequence of the AIDS-associated pathogen Penicillium marneffei (ATCC18224) and its near taxonomic relative Talaromyces stipitatus (ATCC10500).</title>
        <authorList>
            <person name="Nierman W.C."/>
            <person name="Fedorova-Abrams N.D."/>
            <person name="Andrianopoulos A."/>
        </authorList>
    </citation>
    <scope>NUCLEOTIDE SEQUENCE [LARGE SCALE GENOMIC DNA]</scope>
    <source>
        <strain evidence="11">ATCC 10500 / CBS 375.48 / QM 6759 / NRRL 1006</strain>
    </source>
</reference>
<dbReference type="FunCoup" id="B8MIG2">
    <property type="interactions" value="30"/>
</dbReference>
<dbReference type="SUPFAM" id="SSF81653">
    <property type="entry name" value="Calcium ATPase, transduction domain A"/>
    <property type="match status" value="1"/>
</dbReference>
<dbReference type="SUPFAM" id="SSF55008">
    <property type="entry name" value="HMA, heavy metal-associated domain"/>
    <property type="match status" value="1"/>
</dbReference>
<dbReference type="GO" id="GO:0046872">
    <property type="term" value="F:metal ion binding"/>
    <property type="evidence" value="ECO:0007669"/>
    <property type="project" value="UniProtKB-KW"/>
</dbReference>
<dbReference type="Gene3D" id="2.70.150.10">
    <property type="entry name" value="Calcium-transporting ATPase, cytoplasmic transduction domain A"/>
    <property type="match status" value="1"/>
</dbReference>
<dbReference type="NCBIfam" id="TIGR01511">
    <property type="entry name" value="ATPase-IB1_Cu"/>
    <property type="match status" value="1"/>
</dbReference>
<evidence type="ECO:0000256" key="5">
    <source>
        <dbReference type="ARBA" id="ARBA00022989"/>
    </source>
</evidence>
<dbReference type="GO" id="GO:0005524">
    <property type="term" value="F:ATP binding"/>
    <property type="evidence" value="ECO:0007669"/>
    <property type="project" value="UniProtKB-UniRule"/>
</dbReference>
<dbReference type="InterPro" id="IPR023214">
    <property type="entry name" value="HAD_sf"/>
</dbReference>
<name>B8MIG2_TALSN</name>
<dbReference type="GO" id="GO:0016887">
    <property type="term" value="F:ATP hydrolysis activity"/>
    <property type="evidence" value="ECO:0007669"/>
    <property type="project" value="InterPro"/>
</dbReference>
<dbReference type="InterPro" id="IPR023299">
    <property type="entry name" value="ATPase_P-typ_cyto_dom_N"/>
</dbReference>
<accession>B8MIG2</accession>
<evidence type="ECO:0000256" key="3">
    <source>
        <dbReference type="ARBA" id="ARBA00022723"/>
    </source>
</evidence>
<dbReference type="SFLD" id="SFLDG00002">
    <property type="entry name" value="C1.7:_P-type_atpase_like"/>
    <property type="match status" value="1"/>
</dbReference>
<feature type="transmembrane region" description="Helical" evidence="7">
    <location>
        <begin position="524"/>
        <end position="548"/>
    </location>
</feature>
<dbReference type="GeneID" id="8109709"/>
<dbReference type="STRING" id="441959.B8MIG2"/>
<keyword evidence="6 7" id="KW-0472">Membrane</keyword>
<dbReference type="AlphaFoldDB" id="B8MIG2"/>
<dbReference type="Pfam" id="PF00702">
    <property type="entry name" value="Hydrolase"/>
    <property type="match status" value="1"/>
</dbReference>
<feature type="transmembrane region" description="Helical" evidence="7">
    <location>
        <begin position="463"/>
        <end position="484"/>
    </location>
</feature>
<dbReference type="SFLD" id="SFLDF00027">
    <property type="entry name" value="p-type_atpase"/>
    <property type="match status" value="1"/>
</dbReference>
<evidence type="ECO:0000313" key="10">
    <source>
        <dbReference type="EMBL" id="EED14646.1"/>
    </source>
</evidence>
<dbReference type="HOGENOM" id="CLU_001771_0_0_1"/>
<dbReference type="Pfam" id="PF24534">
    <property type="entry name" value="HMA_PCA1"/>
    <property type="match status" value="1"/>
</dbReference>
<keyword evidence="7" id="KW-0067">ATP-binding</keyword>
<keyword evidence="10" id="KW-0378">Hydrolase</keyword>
<dbReference type="FunFam" id="2.70.150.10:FF:000002">
    <property type="entry name" value="Copper-transporting ATPase 1, putative"/>
    <property type="match status" value="1"/>
</dbReference>
<dbReference type="Proteomes" id="UP000001745">
    <property type="component" value="Unassembled WGS sequence"/>
</dbReference>
<feature type="region of interest" description="Disordered" evidence="8">
    <location>
        <begin position="1"/>
        <end position="47"/>
    </location>
</feature>
<sequence length="1117" mass="118594">MASESEPRKGCFAGCCSGKNKQVNLKGYGSAEKQQEDPNTPSCCKNKPSPCCDVSCLDRIALRQCDSVSPNDASPKPPNASCKRPDGKPCDQHSRSARAEYAGVLEALGCICRALIALGQESCCTPPRGSSSGNERHSADSSRAILRISIDSCCERYATVSDRRRSANPKGKGKACSGSCCGSPKAPASPEKCVDSEKKGPIKSGSCCGKPKASEAGEQHMPLTESCCGKSKCEKPLPTSCGKGEANTNSCSAGCCGEPTSPFGALSQRTPNDPCKRAVSGCAVAKESPRDSIEVIPRTAVPDLEKGFLNKEHIILSISGMTCTGCETKLKRTLGTLESVQNLKTSLVLSRAEFDLDVSIQSLDKVFRHLKKITEFEYERVTDRGSQLDILVPNTSSEFVKQDWPRGVTEMTVVDEQTVNVSFDAKIIGSRDLLEHGWDIPLRLAPPRPDATLAAGNKHVRHIGYMTILSIILTVPVLVLSWAPLPEREITYGSVSLALATIVQVIIAGPFYPKAFKALIFSRIIEMDLLIVLSTSAAYIFSVISYGYLVVGNPPATGEFFETSTLLVTLIMVGRYVVALARQKAVESISLHSLQTPTAILVDESGPNEKQIDVRLLQYGDIFKVIPDTKIPTDGTVIGGSSEVNESMVTGESIPVEKSPGSTIAAGSVNGSGTLIAKLTRLPADNTIAVIAGMVDQAKLSKPKIQDFADRVASYFVPVIVTLTIVTFVIWIAVGIAVRNQSGSRATTEAITYAITVLVVSCPCAISLAVPMVIVIASGVAAERGIIFKAADSIAVVYKISHVVFDKTGTVTRGNIAVVVEHADNTNGSMALLLGLISGNKHPISAAVATHLTAKGISASTVTDTTVLTGKGVEGVAPGLILRAGNSRWLNLLSNPQVQSVLDQGYTAFCFTINGDLAAVFGLVDLLRPDALETVTKLQERGISVHLISGDDTGPVNSIARQLDIRTGNTRSRCTPADKQAYIQALASPPHEPPHTKTPIIMFVGDGTNDAVALASSTIGVHINQETGSDVAKSAADVVLMRPSLLSILTMINISEKAVRRIKFNFGWSFVYNLFAVLLGAGAFVNARIPTEFAGMGELVSVLPVVVAAVLLRWARV</sequence>
<keyword evidence="3 7" id="KW-0479">Metal-binding</keyword>
<dbReference type="InterPro" id="IPR008250">
    <property type="entry name" value="ATPase_P-typ_transduc_dom_A_sf"/>
</dbReference>
<dbReference type="InterPro" id="IPR056236">
    <property type="entry name" value="HMA_PCA1"/>
</dbReference>
<evidence type="ECO:0000256" key="4">
    <source>
        <dbReference type="ARBA" id="ARBA00022967"/>
    </source>
</evidence>
<protein>
    <submittedName>
        <fullName evidence="10">Copper-transporting ATPase, putative</fullName>
        <ecNumber evidence="10">3.6.3.4</ecNumber>
    </submittedName>
</protein>
<feature type="transmembrane region" description="Helical" evidence="7">
    <location>
        <begin position="1093"/>
        <end position="1115"/>
    </location>
</feature>
<dbReference type="Pfam" id="PF00122">
    <property type="entry name" value="E1-E2_ATPase"/>
    <property type="match status" value="1"/>
</dbReference>
<dbReference type="EMBL" id="EQ962657">
    <property type="protein sequence ID" value="EED14646.1"/>
    <property type="molecule type" value="Genomic_DNA"/>
</dbReference>
<dbReference type="RefSeq" id="XP_002484599.1">
    <property type="nucleotide sequence ID" value="XM_002484554.1"/>
</dbReference>
<proteinExistence type="inferred from homology"/>
<feature type="domain" description="HMA" evidence="9">
    <location>
        <begin position="312"/>
        <end position="381"/>
    </location>
</feature>
<dbReference type="PhylomeDB" id="B8MIG2"/>
<evidence type="ECO:0000256" key="8">
    <source>
        <dbReference type="SAM" id="MobiDB-lite"/>
    </source>
</evidence>
<dbReference type="NCBIfam" id="TIGR01525">
    <property type="entry name" value="ATPase-IB_hvy"/>
    <property type="match status" value="1"/>
</dbReference>
<dbReference type="GO" id="GO:0030003">
    <property type="term" value="P:intracellular monoatomic cation homeostasis"/>
    <property type="evidence" value="ECO:0007669"/>
    <property type="project" value="UniProtKB-ARBA"/>
</dbReference>
<keyword evidence="4" id="KW-1278">Translocase</keyword>
<feature type="region of interest" description="Disordered" evidence="8">
    <location>
        <begin position="68"/>
        <end position="88"/>
    </location>
</feature>
<dbReference type="SUPFAM" id="SSF81665">
    <property type="entry name" value="Calcium ATPase, transmembrane domain M"/>
    <property type="match status" value="1"/>
</dbReference>
<dbReference type="PANTHER" id="PTHR46594:SF4">
    <property type="entry name" value="P-TYPE CATION-TRANSPORTING ATPASE"/>
    <property type="match status" value="1"/>
</dbReference>
<dbReference type="PRINTS" id="PR00119">
    <property type="entry name" value="CATATPASE"/>
</dbReference>
<organism evidence="10 11">
    <name type="scientific">Talaromyces stipitatus (strain ATCC 10500 / CBS 375.48 / QM 6759 / NRRL 1006)</name>
    <name type="common">Penicillium stipitatum</name>
    <dbReference type="NCBI Taxonomy" id="441959"/>
    <lineage>
        <taxon>Eukaryota</taxon>
        <taxon>Fungi</taxon>
        <taxon>Dikarya</taxon>
        <taxon>Ascomycota</taxon>
        <taxon>Pezizomycotina</taxon>
        <taxon>Eurotiomycetes</taxon>
        <taxon>Eurotiomycetidae</taxon>
        <taxon>Eurotiales</taxon>
        <taxon>Trichocomaceae</taxon>
        <taxon>Talaromyces</taxon>
        <taxon>Talaromyces sect. Talaromyces</taxon>
    </lineage>
</organism>
<dbReference type="OMA" id="GCCTRIE"/>
<dbReference type="EC" id="3.6.3.4" evidence="10"/>
<keyword evidence="2 7" id="KW-0812">Transmembrane</keyword>
<feature type="transmembrane region" description="Helical" evidence="7">
    <location>
        <begin position="750"/>
        <end position="777"/>
    </location>
</feature>
<dbReference type="SFLD" id="SFLDS00003">
    <property type="entry name" value="Haloacid_Dehalogenase"/>
    <property type="match status" value="1"/>
</dbReference>
<evidence type="ECO:0000256" key="7">
    <source>
        <dbReference type="RuleBase" id="RU362081"/>
    </source>
</evidence>
<evidence type="ECO:0000256" key="1">
    <source>
        <dbReference type="ARBA" id="ARBA00004370"/>
    </source>
</evidence>
<dbReference type="PANTHER" id="PTHR46594">
    <property type="entry name" value="P-TYPE CATION-TRANSPORTING ATPASE"/>
    <property type="match status" value="1"/>
</dbReference>
<evidence type="ECO:0000259" key="9">
    <source>
        <dbReference type="PROSITE" id="PS50846"/>
    </source>
</evidence>
<dbReference type="InterPro" id="IPR018303">
    <property type="entry name" value="ATPase_P-typ_P_site"/>
</dbReference>
<dbReference type="Pfam" id="PF00403">
    <property type="entry name" value="HMA"/>
    <property type="match status" value="1"/>
</dbReference>
<evidence type="ECO:0000256" key="6">
    <source>
        <dbReference type="ARBA" id="ARBA00023136"/>
    </source>
</evidence>
<dbReference type="InterPro" id="IPR006121">
    <property type="entry name" value="HMA_dom"/>
</dbReference>
<dbReference type="InterPro" id="IPR036412">
    <property type="entry name" value="HAD-like_sf"/>
</dbReference>
<evidence type="ECO:0000256" key="2">
    <source>
        <dbReference type="ARBA" id="ARBA00022692"/>
    </source>
</evidence>
<dbReference type="PROSITE" id="PS50846">
    <property type="entry name" value="HMA_2"/>
    <property type="match status" value="1"/>
</dbReference>
<keyword evidence="5 7" id="KW-1133">Transmembrane helix</keyword>
<dbReference type="InterPro" id="IPR036163">
    <property type="entry name" value="HMA_dom_sf"/>
</dbReference>
<dbReference type="OrthoDB" id="432719at2759"/>
<gene>
    <name evidence="10" type="ORF">TSTA_041240</name>
</gene>
<dbReference type="GO" id="GO:0019829">
    <property type="term" value="F:ATPase-coupled monoatomic cation transmembrane transporter activity"/>
    <property type="evidence" value="ECO:0007669"/>
    <property type="project" value="InterPro"/>
</dbReference>
<dbReference type="SUPFAM" id="SSF56784">
    <property type="entry name" value="HAD-like"/>
    <property type="match status" value="1"/>
</dbReference>
<feature type="transmembrane region" description="Helical" evidence="7">
    <location>
        <begin position="490"/>
        <end position="512"/>
    </location>
</feature>
<comment type="similarity">
    <text evidence="7">Belongs to the cation transport ATPase (P-type) (TC 3.A.3) family. Type IB subfamily.</text>
</comment>
<dbReference type="InParanoid" id="B8MIG2"/>
<dbReference type="PROSITE" id="PS00154">
    <property type="entry name" value="ATPASE_E1_E2"/>
    <property type="match status" value="1"/>
</dbReference>
<dbReference type="VEuPathDB" id="FungiDB:TSTA_041240"/>
<dbReference type="CDD" id="cd00371">
    <property type="entry name" value="HMA"/>
    <property type="match status" value="1"/>
</dbReference>
<dbReference type="InterPro" id="IPR059000">
    <property type="entry name" value="ATPase_P-type_domA"/>
</dbReference>
<dbReference type="Gene3D" id="3.30.70.100">
    <property type="match status" value="1"/>
</dbReference>
<dbReference type="eggNOG" id="KOG0207">
    <property type="taxonomic scope" value="Eukaryota"/>
</dbReference>
<evidence type="ECO:0000313" key="11">
    <source>
        <dbReference type="Proteomes" id="UP000001745"/>
    </source>
</evidence>
<dbReference type="Gene3D" id="3.40.1110.10">
    <property type="entry name" value="Calcium-transporting ATPase, cytoplasmic domain N"/>
    <property type="match status" value="1"/>
</dbReference>
<feature type="transmembrane region" description="Helical" evidence="7">
    <location>
        <begin position="712"/>
        <end position="738"/>
    </location>
</feature>
<feature type="transmembrane region" description="Helical" evidence="7">
    <location>
        <begin position="1066"/>
        <end position="1087"/>
    </location>
</feature>
<dbReference type="Gene3D" id="3.40.50.1000">
    <property type="entry name" value="HAD superfamily/HAD-like"/>
    <property type="match status" value="1"/>
</dbReference>